<evidence type="ECO:0000256" key="1">
    <source>
        <dbReference type="SAM" id="MobiDB-lite"/>
    </source>
</evidence>
<dbReference type="Proteomes" id="UP000595001">
    <property type="component" value="Chromosome"/>
</dbReference>
<protein>
    <submittedName>
        <fullName evidence="2">Uncharacterized protein</fullName>
    </submittedName>
</protein>
<dbReference type="EMBL" id="CP065856">
    <property type="protein sequence ID" value="QPV63626.1"/>
    <property type="molecule type" value="Genomic_DNA"/>
</dbReference>
<evidence type="ECO:0000313" key="2">
    <source>
        <dbReference type="EMBL" id="QPV63626.1"/>
    </source>
</evidence>
<name>A0A7T3FZR5_9EURY</name>
<accession>A0A7T3FZR5</accession>
<gene>
    <name evidence="2" type="ORF">I7X12_03060</name>
</gene>
<evidence type="ECO:0000313" key="3">
    <source>
        <dbReference type="Proteomes" id="UP000595001"/>
    </source>
</evidence>
<dbReference type="GeneID" id="60587439"/>
<dbReference type="RefSeq" id="WP_198062413.1">
    <property type="nucleotide sequence ID" value="NZ_CP065856.1"/>
</dbReference>
<dbReference type="KEGG" id="hlt:I7X12_03060"/>
<reference evidence="2 3" key="1">
    <citation type="submission" date="2020-12" db="EMBL/GenBank/DDBJ databases">
        <title>Halosimplex halophilum sp. nov. and Halosimplex salinum sp. nov., two new members of the genus Halosimplex.</title>
        <authorList>
            <person name="Cui H.L."/>
        </authorList>
    </citation>
    <scope>NUCLEOTIDE SEQUENCE [LARGE SCALE GENOMIC DNA]</scope>
    <source>
        <strain evidence="2 3">YGH94</strain>
    </source>
</reference>
<dbReference type="AlphaFoldDB" id="A0A7T3FZR5"/>
<sequence>MNQRTAQRYRSLRDGPPDADTGWIRAVEQIDPATATTTSRPCWHCEEPVHLGRDSVVEARACLVEEREDRTVETQLHLRFCSWGCWHEWATRC</sequence>
<proteinExistence type="predicted"/>
<keyword evidence="3" id="KW-1185">Reference proteome</keyword>
<organism evidence="2 3">
    <name type="scientific">Halosimplex litoreum</name>
    <dbReference type="NCBI Taxonomy" id="1198301"/>
    <lineage>
        <taxon>Archaea</taxon>
        <taxon>Methanobacteriati</taxon>
        <taxon>Methanobacteriota</taxon>
        <taxon>Stenosarchaea group</taxon>
        <taxon>Halobacteria</taxon>
        <taxon>Halobacteriales</taxon>
        <taxon>Haloarculaceae</taxon>
        <taxon>Halosimplex</taxon>
    </lineage>
</organism>
<feature type="region of interest" description="Disordered" evidence="1">
    <location>
        <begin position="1"/>
        <end position="21"/>
    </location>
</feature>